<evidence type="ECO:0000313" key="1">
    <source>
        <dbReference type="EMBL" id="CAH1430208.1"/>
    </source>
</evidence>
<dbReference type="AlphaFoldDB" id="A0AAU9MQP7"/>
<name>A0AAU9MQP7_9ASTR</name>
<dbReference type="Proteomes" id="UP001157418">
    <property type="component" value="Unassembled WGS sequence"/>
</dbReference>
<protein>
    <submittedName>
        <fullName evidence="1">Uncharacterized protein</fullName>
    </submittedName>
</protein>
<comment type="caution">
    <text evidence="1">The sequence shown here is derived from an EMBL/GenBank/DDBJ whole genome shotgun (WGS) entry which is preliminary data.</text>
</comment>
<accession>A0AAU9MQP7</accession>
<reference evidence="1 2" key="1">
    <citation type="submission" date="2022-01" db="EMBL/GenBank/DDBJ databases">
        <authorList>
            <person name="Xiong W."/>
            <person name="Schranz E."/>
        </authorList>
    </citation>
    <scope>NUCLEOTIDE SEQUENCE [LARGE SCALE GENOMIC DNA]</scope>
</reference>
<dbReference type="EMBL" id="CAKMRJ010003334">
    <property type="protein sequence ID" value="CAH1430208.1"/>
    <property type="molecule type" value="Genomic_DNA"/>
</dbReference>
<evidence type="ECO:0000313" key="2">
    <source>
        <dbReference type="Proteomes" id="UP001157418"/>
    </source>
</evidence>
<sequence>MIQNYKVLRFVFNKLEITKIIDAIQRNLHAAEKDASILIYLVFTMLDCILRENHLQFGLYLLTSLETKWLHVGIFD</sequence>
<proteinExistence type="predicted"/>
<organism evidence="1 2">
    <name type="scientific">Lactuca virosa</name>
    <dbReference type="NCBI Taxonomy" id="75947"/>
    <lineage>
        <taxon>Eukaryota</taxon>
        <taxon>Viridiplantae</taxon>
        <taxon>Streptophyta</taxon>
        <taxon>Embryophyta</taxon>
        <taxon>Tracheophyta</taxon>
        <taxon>Spermatophyta</taxon>
        <taxon>Magnoliopsida</taxon>
        <taxon>eudicotyledons</taxon>
        <taxon>Gunneridae</taxon>
        <taxon>Pentapetalae</taxon>
        <taxon>asterids</taxon>
        <taxon>campanulids</taxon>
        <taxon>Asterales</taxon>
        <taxon>Asteraceae</taxon>
        <taxon>Cichorioideae</taxon>
        <taxon>Cichorieae</taxon>
        <taxon>Lactucinae</taxon>
        <taxon>Lactuca</taxon>
    </lineage>
</organism>
<keyword evidence="2" id="KW-1185">Reference proteome</keyword>
<gene>
    <name evidence="1" type="ORF">LVIROSA_LOCUS17006</name>
</gene>